<feature type="domain" description="Secretion system C-terminal sorting" evidence="4">
    <location>
        <begin position="795"/>
        <end position="862"/>
    </location>
</feature>
<dbReference type="InterPro" id="IPR026444">
    <property type="entry name" value="Secre_tail"/>
</dbReference>
<dbReference type="STRING" id="1224947.SAMN05216480_112110"/>
<dbReference type="PANTHER" id="PTHR44103">
    <property type="entry name" value="PROPROTEIN CONVERTASE P"/>
    <property type="match status" value="1"/>
</dbReference>
<dbReference type="Pfam" id="PF13517">
    <property type="entry name" value="FG-GAP_3"/>
    <property type="match status" value="2"/>
</dbReference>
<evidence type="ECO:0000256" key="2">
    <source>
        <dbReference type="SAM" id="MobiDB-lite"/>
    </source>
</evidence>
<sequence length="865" mass="93728">MRKNDFLILCFLVPLLSVAQQFTNHTSLSGILYGEAIWVPTTSQPTALITVGYDTNYGNFGTGYHYDDNAFNQDIASIDAYGYATTDTLDVNADGLTDFLVSGYNSNDEEVVDLYTQQDDFTFTKTTLAMAGVTTGKLRAADLNQDGYDDFIVTGVSGYDYIAYLYINNGDATFTQTTSPFFGNSYGSITIFDANNDTYPDVLLCGYSNSYEPETHLYLNDGEATFTENTNAGITGLYFSDASANDYDNDGDLDLIASGMNSSYVPFTAIYHNDGSGNFTVDVTNEFTQLYFGTTDFLDVDGDGDADILLTGSDADVNTHATLYINENGTFTADANTPLESVYISSSHWADFDGDDDLDLVLTGLNADGDASTTVYANTQNDILYCTPSFNFPDSEAEPISLVQFNTIDNSTSATVDATTPQYEDFTAISTQVAIGETYTLTLAGNTNGDYTNYFTVYIDWNQDGTLSNSLSNNEKYQYIDEITNSTGEDGITTSVDITIPADAVLGNTRMRVIKNYQAPSPSPCDYAATFGQAEDYTITVTGATTVCNNTLPGESAGDTGCVTLTYNNETVSYTTVRTADNQIWLQQNLGSEQVATAATDASAYGDLFQWGRWDDGHQNRTSTESTTALSPNDPTGLDGGMNVFILSNPEWWAAGASSDTWEASTPWEATDTNGCDPCKALGEAWRLPTADEWQTVVTAEEITNVASAYNSNLKLTVAGARSTSGIYNDGVRGYYWSKTTSDNPAYAKYLYYSNYIVNTTAGGFREQGSSIRCIYDETSLATSPVSIDQTKIQLYPNPAKTSITISAPQIVTTVTVYDITGKTIVTQQGASKEMNIAIAHLAKGVYVVNVTTQNGSVTLRFIKS</sequence>
<evidence type="ECO:0000256" key="1">
    <source>
        <dbReference type="ARBA" id="ARBA00022729"/>
    </source>
</evidence>
<evidence type="ECO:0000259" key="5">
    <source>
        <dbReference type="Pfam" id="PF20009"/>
    </source>
</evidence>
<keyword evidence="1 3" id="KW-0732">Signal</keyword>
<feature type="chain" id="PRO_5011448303" evidence="3">
    <location>
        <begin position="20"/>
        <end position="865"/>
    </location>
</feature>
<dbReference type="InterPro" id="IPR028994">
    <property type="entry name" value="Integrin_alpha_N"/>
</dbReference>
<reference evidence="6 7" key="1">
    <citation type="submission" date="2016-10" db="EMBL/GenBank/DDBJ databases">
        <authorList>
            <person name="de Groot N.N."/>
        </authorList>
    </citation>
    <scope>NUCLEOTIDE SEQUENCE [LARGE SCALE GENOMIC DNA]</scope>
    <source>
        <strain evidence="6 7">CGMCC 1.12333</strain>
    </source>
</reference>
<feature type="signal peptide" evidence="3">
    <location>
        <begin position="1"/>
        <end position="19"/>
    </location>
</feature>
<gene>
    <name evidence="6" type="ORF">SAMN05216480_112110</name>
</gene>
<dbReference type="Proteomes" id="UP000199138">
    <property type="component" value="Unassembled WGS sequence"/>
</dbReference>
<name>A0A1I7I2R7_9FLAO</name>
<dbReference type="Pfam" id="PF20009">
    <property type="entry name" value="GEVED"/>
    <property type="match status" value="1"/>
</dbReference>
<dbReference type="InterPro" id="IPR013517">
    <property type="entry name" value="FG-GAP"/>
</dbReference>
<evidence type="ECO:0000313" key="7">
    <source>
        <dbReference type="Proteomes" id="UP000199138"/>
    </source>
</evidence>
<dbReference type="NCBIfam" id="TIGR04183">
    <property type="entry name" value="Por_Secre_tail"/>
    <property type="match status" value="1"/>
</dbReference>
<dbReference type="AlphaFoldDB" id="A0A1I7I2R7"/>
<dbReference type="Gene3D" id="2.130.10.130">
    <property type="entry name" value="Integrin alpha, N-terminal"/>
    <property type="match status" value="1"/>
</dbReference>
<feature type="region of interest" description="Disordered" evidence="2">
    <location>
        <begin position="616"/>
        <end position="635"/>
    </location>
</feature>
<keyword evidence="7" id="KW-1185">Reference proteome</keyword>
<organism evidence="6 7">
    <name type="scientific">Pustulibacterium marinum</name>
    <dbReference type="NCBI Taxonomy" id="1224947"/>
    <lineage>
        <taxon>Bacteria</taxon>
        <taxon>Pseudomonadati</taxon>
        <taxon>Bacteroidota</taxon>
        <taxon>Flavobacteriia</taxon>
        <taxon>Flavobacteriales</taxon>
        <taxon>Flavobacteriaceae</taxon>
        <taxon>Pustulibacterium</taxon>
    </lineage>
</organism>
<dbReference type="SUPFAM" id="SSF69318">
    <property type="entry name" value="Integrin alpha N-terminal domain"/>
    <property type="match status" value="1"/>
</dbReference>
<proteinExistence type="predicted"/>
<feature type="domain" description="GEVED" evidence="5">
    <location>
        <begin position="454"/>
        <end position="540"/>
    </location>
</feature>
<dbReference type="InterPro" id="IPR045474">
    <property type="entry name" value="GEVED"/>
</dbReference>
<feature type="compositionally biased region" description="Polar residues" evidence="2">
    <location>
        <begin position="620"/>
        <end position="634"/>
    </location>
</feature>
<dbReference type="RefSeq" id="WP_093025899.1">
    <property type="nucleotide sequence ID" value="NZ_FPBK01000012.1"/>
</dbReference>
<evidence type="ECO:0000259" key="4">
    <source>
        <dbReference type="Pfam" id="PF18962"/>
    </source>
</evidence>
<dbReference type="EMBL" id="FPBK01000012">
    <property type="protein sequence ID" value="SFU67225.1"/>
    <property type="molecule type" value="Genomic_DNA"/>
</dbReference>
<evidence type="ECO:0000256" key="3">
    <source>
        <dbReference type="SAM" id="SignalP"/>
    </source>
</evidence>
<evidence type="ECO:0000313" key="6">
    <source>
        <dbReference type="EMBL" id="SFU67225.1"/>
    </source>
</evidence>
<protein>
    <submittedName>
        <fullName evidence="6">Major paralogous domain-containing protein/Por secretion system C-terminal sorting domain-containing protein</fullName>
    </submittedName>
</protein>
<dbReference type="PANTHER" id="PTHR44103:SF1">
    <property type="entry name" value="PROPROTEIN CONVERTASE P"/>
    <property type="match status" value="1"/>
</dbReference>
<dbReference type="Pfam" id="PF18962">
    <property type="entry name" value="Por_Secre_tail"/>
    <property type="match status" value="1"/>
</dbReference>
<dbReference type="OrthoDB" id="9805760at2"/>
<accession>A0A1I7I2R7</accession>